<organism evidence="2 3">
    <name type="scientific">Ornatilinea apprima</name>
    <dbReference type="NCBI Taxonomy" id="1134406"/>
    <lineage>
        <taxon>Bacteria</taxon>
        <taxon>Bacillati</taxon>
        <taxon>Chloroflexota</taxon>
        <taxon>Anaerolineae</taxon>
        <taxon>Anaerolineales</taxon>
        <taxon>Anaerolineaceae</taxon>
        <taxon>Ornatilinea</taxon>
    </lineage>
</organism>
<dbReference type="Gene3D" id="3.40.50.720">
    <property type="entry name" value="NAD(P)-binding Rossmann-like Domain"/>
    <property type="match status" value="1"/>
</dbReference>
<dbReference type="InterPro" id="IPR002347">
    <property type="entry name" value="SDR_fam"/>
</dbReference>
<sequence length="301" mass="33229">MESSSLSMQGKSAVVTGATSGIGLASAVALARAGALVIGVGRSPQRCAQAAAHIQHNVPGARVRYLVAELSLQREVRRLAEEIRCVLDEEGFTHLDALVNNAGIVSTHLERTEEGIYLALAVNHLAGFLLTHRLLPLLRAAPFGRVVTVSSASHYRAIFNPKRLNEPIFYNVVWSYKITKLMNVLFTYELNRRESGSAVRAFAVDPGLINTKIGMKDRNWMVRLAWNVRRRGGRPPEVPAQTVLYLCAEEALQTSTEYYWRDLSPKTPSRAARRPGLARDLWQASAELCGLDENNAKKEQG</sequence>
<keyword evidence="3" id="KW-1185">Reference proteome</keyword>
<accession>A0A0P6XRF2</accession>
<dbReference type="EMBL" id="LGCL01000013">
    <property type="protein sequence ID" value="KPL79384.1"/>
    <property type="molecule type" value="Genomic_DNA"/>
</dbReference>
<dbReference type="Proteomes" id="UP000050417">
    <property type="component" value="Unassembled WGS sequence"/>
</dbReference>
<protein>
    <recommendedName>
        <fullName evidence="4">Short-chain dehydrogenase</fullName>
    </recommendedName>
</protein>
<dbReference type="SUPFAM" id="SSF51735">
    <property type="entry name" value="NAD(P)-binding Rossmann-fold domains"/>
    <property type="match status" value="1"/>
</dbReference>
<comment type="caution">
    <text evidence="2">The sequence shown here is derived from an EMBL/GenBank/DDBJ whole genome shotgun (WGS) entry which is preliminary data.</text>
</comment>
<name>A0A0P6XRF2_9CHLR</name>
<dbReference type="GO" id="GO:0016491">
    <property type="term" value="F:oxidoreductase activity"/>
    <property type="evidence" value="ECO:0007669"/>
    <property type="project" value="UniProtKB-KW"/>
</dbReference>
<evidence type="ECO:0000313" key="3">
    <source>
        <dbReference type="Proteomes" id="UP000050417"/>
    </source>
</evidence>
<dbReference type="Pfam" id="PF00106">
    <property type="entry name" value="adh_short"/>
    <property type="match status" value="1"/>
</dbReference>
<evidence type="ECO:0008006" key="4">
    <source>
        <dbReference type="Google" id="ProtNLM"/>
    </source>
</evidence>
<dbReference type="STRING" id="1134406.ADN00_02830"/>
<evidence type="ECO:0000256" key="1">
    <source>
        <dbReference type="ARBA" id="ARBA00023002"/>
    </source>
</evidence>
<reference evidence="2 3" key="1">
    <citation type="submission" date="2015-07" db="EMBL/GenBank/DDBJ databases">
        <title>Genome sequence of Ornatilinea apprima DSM 23815.</title>
        <authorList>
            <person name="Hemp J."/>
            <person name="Ward L.M."/>
            <person name="Pace L.A."/>
            <person name="Fischer W.W."/>
        </authorList>
    </citation>
    <scope>NUCLEOTIDE SEQUENCE [LARGE SCALE GENOMIC DNA]</scope>
    <source>
        <strain evidence="2 3">P3M-1</strain>
    </source>
</reference>
<dbReference type="PATRIC" id="fig|1134406.4.peg.2199"/>
<dbReference type="InterPro" id="IPR036291">
    <property type="entry name" value="NAD(P)-bd_dom_sf"/>
</dbReference>
<dbReference type="PANTHER" id="PTHR43157">
    <property type="entry name" value="PHOSPHATIDYLINOSITOL-GLYCAN BIOSYNTHESIS CLASS F PROTEIN-RELATED"/>
    <property type="match status" value="1"/>
</dbReference>
<proteinExistence type="predicted"/>
<dbReference type="PRINTS" id="PR00081">
    <property type="entry name" value="GDHRDH"/>
</dbReference>
<gene>
    <name evidence="2" type="ORF">ADN00_02830</name>
</gene>
<dbReference type="OrthoDB" id="9809821at2"/>
<dbReference type="AlphaFoldDB" id="A0A0P6XRF2"/>
<keyword evidence="1" id="KW-0560">Oxidoreductase</keyword>
<dbReference type="RefSeq" id="WP_082389834.1">
    <property type="nucleotide sequence ID" value="NZ_LGCL01000013.1"/>
</dbReference>
<evidence type="ECO:0000313" key="2">
    <source>
        <dbReference type="EMBL" id="KPL79384.1"/>
    </source>
</evidence>
<dbReference type="PANTHER" id="PTHR43157:SF31">
    <property type="entry name" value="PHOSPHATIDYLINOSITOL-GLYCAN BIOSYNTHESIS CLASS F PROTEIN"/>
    <property type="match status" value="1"/>
</dbReference>